<dbReference type="GO" id="GO:0016614">
    <property type="term" value="F:oxidoreductase activity, acting on CH-OH group of donors"/>
    <property type="evidence" value="ECO:0007669"/>
    <property type="project" value="InterPro"/>
</dbReference>
<keyword evidence="2" id="KW-0285">Flavoprotein</keyword>
<dbReference type="Pfam" id="PF05199">
    <property type="entry name" value="GMC_oxred_C"/>
    <property type="match status" value="1"/>
</dbReference>
<evidence type="ECO:0000313" key="7">
    <source>
        <dbReference type="EMBL" id="SDI46364.1"/>
    </source>
</evidence>
<dbReference type="Proteomes" id="UP000198309">
    <property type="component" value="Unassembled WGS sequence"/>
</dbReference>
<name>A0A239HSD3_9PSED</name>
<keyword evidence="9" id="KW-1185">Reference proteome</keyword>
<keyword evidence="4" id="KW-0560">Oxidoreductase</keyword>
<dbReference type="InterPro" id="IPR000172">
    <property type="entry name" value="GMC_OxRdtase_N"/>
</dbReference>
<evidence type="ECO:0000313" key="8">
    <source>
        <dbReference type="EMBL" id="SNS84222.1"/>
    </source>
</evidence>
<feature type="domain" description="Glucose-methanol-choline oxidoreductase C-terminal" evidence="6">
    <location>
        <begin position="447"/>
        <end position="571"/>
    </location>
</feature>
<evidence type="ECO:0000256" key="2">
    <source>
        <dbReference type="ARBA" id="ARBA00022630"/>
    </source>
</evidence>
<reference evidence="8 9" key="2">
    <citation type="submission" date="2017-06" db="EMBL/GenBank/DDBJ databases">
        <authorList>
            <person name="Varghese N."/>
            <person name="Submissions S."/>
        </authorList>
    </citation>
    <scope>NUCLEOTIDE SEQUENCE [LARGE SCALE GENOMIC DNA]</scope>
    <source>
        <strain evidence="8 9">RLD-1</strain>
    </source>
</reference>
<dbReference type="GO" id="GO:0050660">
    <property type="term" value="F:flavin adenine dinucleotide binding"/>
    <property type="evidence" value="ECO:0007669"/>
    <property type="project" value="InterPro"/>
</dbReference>
<dbReference type="AlphaFoldDB" id="A0A239HSD3"/>
<dbReference type="PANTHER" id="PTHR46056:SF12">
    <property type="entry name" value="LONG-CHAIN-ALCOHOL OXIDASE"/>
    <property type="match status" value="1"/>
</dbReference>
<evidence type="ECO:0000259" key="6">
    <source>
        <dbReference type="Pfam" id="PF05199"/>
    </source>
</evidence>
<dbReference type="PANTHER" id="PTHR46056">
    <property type="entry name" value="LONG-CHAIN-ALCOHOL OXIDASE"/>
    <property type="match status" value="1"/>
</dbReference>
<organism evidence="7 10">
    <name type="scientific">Pseudomonas delhiensis</name>
    <dbReference type="NCBI Taxonomy" id="366289"/>
    <lineage>
        <taxon>Bacteria</taxon>
        <taxon>Pseudomonadati</taxon>
        <taxon>Pseudomonadota</taxon>
        <taxon>Gammaproteobacteria</taxon>
        <taxon>Pseudomonadales</taxon>
        <taxon>Pseudomonadaceae</taxon>
        <taxon>Pseudomonas</taxon>
    </lineage>
</organism>
<dbReference type="InterPro" id="IPR007867">
    <property type="entry name" value="GMC_OxRtase_C"/>
</dbReference>
<dbReference type="InterPro" id="IPR036188">
    <property type="entry name" value="FAD/NAD-bd_sf"/>
</dbReference>
<feature type="domain" description="Glucose-methanol-choline oxidoreductase N-terminal" evidence="5">
    <location>
        <begin position="235"/>
        <end position="346"/>
    </location>
</feature>
<dbReference type="EMBL" id="FNEC01000005">
    <property type="protein sequence ID" value="SDI46364.1"/>
    <property type="molecule type" value="Genomic_DNA"/>
</dbReference>
<protein>
    <submittedName>
        <fullName evidence="7">Gluconate 2-dehydrogenase alpha chain</fullName>
    </submittedName>
</protein>
<keyword evidence="3" id="KW-0274">FAD</keyword>
<comment type="similarity">
    <text evidence="1">Belongs to the GMC oxidoreductase family.</text>
</comment>
<evidence type="ECO:0000256" key="1">
    <source>
        <dbReference type="ARBA" id="ARBA00010790"/>
    </source>
</evidence>
<dbReference type="Pfam" id="PF00732">
    <property type="entry name" value="GMC_oxred_N"/>
    <property type="match status" value="1"/>
</dbReference>
<dbReference type="Proteomes" id="UP000199693">
    <property type="component" value="Unassembled WGS sequence"/>
</dbReference>
<dbReference type="RefSeq" id="WP_089391146.1">
    <property type="nucleotide sequence ID" value="NZ_FNEC01000005.1"/>
</dbReference>
<sequence length="592" mass="65200">MSAARRGTVDVVVVGLGWTGSIMAKELADAGLRVLALERGEPRDTYPDFAYPKIADELTYGIRYKLFQNLSRETVTLRHGLGDRAVPYRRLGAFLPGNGVGGAGVHWNGMHWRMQPYDLKLRSNTLERHGKAAIPEGMSIQDWGISYEELEPCFERFEKVCGTAGLAGNLAGRIMPGGNPFEAPRRSPYPTAPLKTFHSGALLRDAALQLGLHPFVSPAANCSEPYTNPYGVQMGPCNYCGYCERFGCYMYSKASPQSTILPVLLRQPNFELRTQAQVIRVNTDASGRKATGVTYIDGQGREVEQPADLVILSAYQLHNVRLLLLSKIGKPYDPRSGEGVVGKNYAYQMNAGATLFFDRDTHFNPFIGAGGGTIALDDFNSEAFQSAQRDFIGGAYLSVGSSGGRPIQQAPLPDDAPRWGSGWKQALRDSYGHSMSLGAEGSNMAYRDCYLDLDPTYRDVHGQPLLRMTFDWKDNDIRQGRFMAERLGEIARVLNPRKLVLNAPAFGQHFNAIDYQSTHNTGGAIMGENPRQSVLNKYLQCWDVPNLFVLGASAFPQNMAYNPTGMVGALAYWAAQAIRERYLRDPGPLVDA</sequence>
<evidence type="ECO:0000313" key="10">
    <source>
        <dbReference type="Proteomes" id="UP000199693"/>
    </source>
</evidence>
<evidence type="ECO:0000256" key="3">
    <source>
        <dbReference type="ARBA" id="ARBA00022827"/>
    </source>
</evidence>
<proteinExistence type="inferred from homology"/>
<dbReference type="Gene3D" id="3.50.50.60">
    <property type="entry name" value="FAD/NAD(P)-binding domain"/>
    <property type="match status" value="2"/>
</dbReference>
<evidence type="ECO:0000313" key="9">
    <source>
        <dbReference type="Proteomes" id="UP000198309"/>
    </source>
</evidence>
<dbReference type="EMBL" id="FZPC01000008">
    <property type="protein sequence ID" value="SNS84222.1"/>
    <property type="molecule type" value="Genomic_DNA"/>
</dbReference>
<reference evidence="7 10" key="1">
    <citation type="submission" date="2016-10" db="EMBL/GenBank/DDBJ databases">
        <authorList>
            <person name="de Groot N.N."/>
        </authorList>
    </citation>
    <scope>NUCLEOTIDE SEQUENCE [LARGE SCALE GENOMIC DNA]</scope>
    <source>
        <strain evidence="7 10">CCM 7361</strain>
    </source>
</reference>
<dbReference type="SUPFAM" id="SSF51905">
    <property type="entry name" value="FAD/NAD(P)-binding domain"/>
    <property type="match status" value="1"/>
</dbReference>
<gene>
    <name evidence="7" type="ORF">SAMN05216189_1005125</name>
    <name evidence="8" type="ORF">SAMN06295949_10862</name>
</gene>
<evidence type="ECO:0000256" key="4">
    <source>
        <dbReference type="ARBA" id="ARBA00023002"/>
    </source>
</evidence>
<evidence type="ECO:0000259" key="5">
    <source>
        <dbReference type="Pfam" id="PF00732"/>
    </source>
</evidence>
<accession>A0A239HSD3</accession>